<dbReference type="UniPathway" id="UPA00378"/>
<evidence type="ECO:0000256" key="10">
    <source>
        <dbReference type="ARBA" id="ARBA00023180"/>
    </source>
</evidence>
<dbReference type="InterPro" id="IPR001173">
    <property type="entry name" value="Glyco_trans_2-like"/>
</dbReference>
<gene>
    <name evidence="13" type="primary">Dyak\GE18237</name>
    <name evidence="13" type="synonym">dyak_GLEANR_2030</name>
    <name evidence="13" type="synonym">GE18237</name>
    <name evidence="13" type="ORF">Dyak_GE18237</name>
</gene>
<dbReference type="InterPro" id="IPR035992">
    <property type="entry name" value="Ricin_B-like_lectins"/>
</dbReference>
<proteinExistence type="inferred from homology"/>
<comment type="subcellular location">
    <subcellularLocation>
        <location evidence="1 11">Golgi apparatus membrane</location>
        <topology evidence="1 11">Single-pass type II membrane protein</topology>
    </subcellularLocation>
</comment>
<dbReference type="eggNOG" id="KOG3736">
    <property type="taxonomic scope" value="Eukaryota"/>
</dbReference>
<dbReference type="CDD" id="cd02510">
    <property type="entry name" value="pp-GalNAc-T"/>
    <property type="match status" value="1"/>
</dbReference>
<keyword evidence="4 11" id="KW-0430">Lectin</keyword>
<dbReference type="InterPro" id="IPR045885">
    <property type="entry name" value="GalNAc-T"/>
</dbReference>
<comment type="cofactor">
    <cofactor evidence="11">
        <name>Mn(2+)</name>
        <dbReference type="ChEBI" id="CHEBI:29035"/>
    </cofactor>
</comment>
<keyword evidence="6" id="KW-1133">Transmembrane helix</keyword>
<dbReference type="InterPro" id="IPR000772">
    <property type="entry name" value="Ricin_B_lectin"/>
</dbReference>
<evidence type="ECO:0000313" key="14">
    <source>
        <dbReference type="Proteomes" id="UP000002282"/>
    </source>
</evidence>
<keyword evidence="8" id="KW-0472">Membrane</keyword>
<name>B4NXX3_DROYA</name>
<dbReference type="Pfam" id="PF00535">
    <property type="entry name" value="Glycos_transf_2"/>
    <property type="match status" value="1"/>
</dbReference>
<reference evidence="13 14" key="1">
    <citation type="journal article" date="2007" name="Nature">
        <title>Evolution of genes and genomes on the Drosophila phylogeny.</title>
        <authorList>
            <consortium name="Drosophila 12 Genomes Consortium"/>
            <person name="Clark A.G."/>
            <person name="Eisen M.B."/>
            <person name="Smith D.R."/>
            <person name="Bergman C.M."/>
            <person name="Oliver B."/>
            <person name="Markow T.A."/>
            <person name="Kaufman T.C."/>
            <person name="Kellis M."/>
            <person name="Gelbart W."/>
            <person name="Iyer V.N."/>
            <person name="Pollard D.A."/>
            <person name="Sackton T.B."/>
            <person name="Larracuente A.M."/>
            <person name="Singh N.D."/>
            <person name="Abad J.P."/>
            <person name="Abt D.N."/>
            <person name="Adryan B."/>
            <person name="Aguade M."/>
            <person name="Akashi H."/>
            <person name="Anderson W.W."/>
            <person name="Aquadro C.F."/>
            <person name="Ardell D.H."/>
            <person name="Arguello R."/>
            <person name="Artieri C.G."/>
            <person name="Barbash D.A."/>
            <person name="Barker D."/>
            <person name="Barsanti P."/>
            <person name="Batterham P."/>
            <person name="Batzoglou S."/>
            <person name="Begun D."/>
            <person name="Bhutkar A."/>
            <person name="Blanco E."/>
            <person name="Bosak S.A."/>
            <person name="Bradley R.K."/>
            <person name="Brand A.D."/>
            <person name="Brent M.R."/>
            <person name="Brooks A.N."/>
            <person name="Brown R.H."/>
            <person name="Butlin R.K."/>
            <person name="Caggese C."/>
            <person name="Calvi B.R."/>
            <person name="Bernardo de Carvalho A."/>
            <person name="Caspi A."/>
            <person name="Castrezana S."/>
            <person name="Celniker S.E."/>
            <person name="Chang J.L."/>
            <person name="Chapple C."/>
            <person name="Chatterji S."/>
            <person name="Chinwalla A."/>
            <person name="Civetta A."/>
            <person name="Clifton S.W."/>
            <person name="Comeron J.M."/>
            <person name="Costello J.C."/>
            <person name="Coyne J.A."/>
            <person name="Daub J."/>
            <person name="David R.G."/>
            <person name="Delcher A.L."/>
            <person name="Delehaunty K."/>
            <person name="Do C.B."/>
            <person name="Ebling H."/>
            <person name="Edwards K."/>
            <person name="Eickbush T."/>
            <person name="Evans J.D."/>
            <person name="Filipski A."/>
            <person name="Findeiss S."/>
            <person name="Freyhult E."/>
            <person name="Fulton L."/>
            <person name="Fulton R."/>
            <person name="Garcia A.C."/>
            <person name="Gardiner A."/>
            <person name="Garfield D.A."/>
            <person name="Garvin B.E."/>
            <person name="Gibson G."/>
            <person name="Gilbert D."/>
            <person name="Gnerre S."/>
            <person name="Godfrey J."/>
            <person name="Good R."/>
            <person name="Gotea V."/>
            <person name="Gravely B."/>
            <person name="Greenberg A.J."/>
            <person name="Griffiths-Jones S."/>
            <person name="Gross S."/>
            <person name="Guigo R."/>
            <person name="Gustafson E.A."/>
            <person name="Haerty W."/>
            <person name="Hahn M.W."/>
            <person name="Halligan D.L."/>
            <person name="Halpern A.L."/>
            <person name="Halter G.M."/>
            <person name="Han M.V."/>
            <person name="Heger A."/>
            <person name="Hillier L."/>
            <person name="Hinrichs A.S."/>
            <person name="Holmes I."/>
            <person name="Hoskins R.A."/>
            <person name="Hubisz M.J."/>
            <person name="Hultmark D."/>
            <person name="Huntley M.A."/>
            <person name="Jaffe D.B."/>
            <person name="Jagadeeshan S."/>
            <person name="Jeck W.R."/>
            <person name="Johnson J."/>
            <person name="Jones C.D."/>
            <person name="Jordan W.C."/>
            <person name="Karpen G.H."/>
            <person name="Kataoka E."/>
            <person name="Keightley P.D."/>
            <person name="Kheradpour P."/>
            <person name="Kirkness E.F."/>
            <person name="Koerich L.B."/>
            <person name="Kristiansen K."/>
            <person name="Kudrna D."/>
            <person name="Kulathinal R.J."/>
            <person name="Kumar S."/>
            <person name="Kwok R."/>
            <person name="Lander E."/>
            <person name="Langley C.H."/>
            <person name="Lapoint R."/>
            <person name="Lazzaro B.P."/>
            <person name="Lee S.J."/>
            <person name="Levesque L."/>
            <person name="Li R."/>
            <person name="Lin C.F."/>
            <person name="Lin M.F."/>
            <person name="Lindblad-Toh K."/>
            <person name="Llopart A."/>
            <person name="Long M."/>
            <person name="Low L."/>
            <person name="Lozovsky E."/>
            <person name="Lu J."/>
            <person name="Luo M."/>
            <person name="Machado C.A."/>
            <person name="Makalowski W."/>
            <person name="Marzo M."/>
            <person name="Matsuda M."/>
            <person name="Matzkin L."/>
            <person name="McAllister B."/>
            <person name="McBride C.S."/>
            <person name="McKernan B."/>
            <person name="McKernan K."/>
            <person name="Mendez-Lago M."/>
            <person name="Minx P."/>
            <person name="Mollenhauer M.U."/>
            <person name="Montooth K."/>
            <person name="Mount S.M."/>
            <person name="Mu X."/>
            <person name="Myers E."/>
            <person name="Negre B."/>
            <person name="Newfeld S."/>
            <person name="Nielsen R."/>
            <person name="Noor M.A."/>
            <person name="O'Grady P."/>
            <person name="Pachter L."/>
            <person name="Papaceit M."/>
            <person name="Parisi M.J."/>
            <person name="Parisi M."/>
            <person name="Parts L."/>
            <person name="Pedersen J.S."/>
            <person name="Pesole G."/>
            <person name="Phillippy A.M."/>
            <person name="Ponting C.P."/>
            <person name="Pop M."/>
            <person name="Porcelli D."/>
            <person name="Powell J.R."/>
            <person name="Prohaska S."/>
            <person name="Pruitt K."/>
            <person name="Puig M."/>
            <person name="Quesneville H."/>
            <person name="Ram K.R."/>
            <person name="Rand D."/>
            <person name="Rasmussen M.D."/>
            <person name="Reed L.K."/>
            <person name="Reenan R."/>
            <person name="Reily A."/>
            <person name="Remington K.A."/>
            <person name="Rieger T.T."/>
            <person name="Ritchie M.G."/>
            <person name="Robin C."/>
            <person name="Rogers Y.H."/>
            <person name="Rohde C."/>
            <person name="Rozas J."/>
            <person name="Rubenfield M.J."/>
            <person name="Ruiz A."/>
            <person name="Russo S."/>
            <person name="Salzberg S.L."/>
            <person name="Sanchez-Gracia A."/>
            <person name="Saranga D.J."/>
            <person name="Sato H."/>
            <person name="Schaeffer S.W."/>
            <person name="Schatz M.C."/>
            <person name="Schlenke T."/>
            <person name="Schwartz R."/>
            <person name="Segarra C."/>
            <person name="Singh R.S."/>
            <person name="Sirot L."/>
            <person name="Sirota M."/>
            <person name="Sisneros N.B."/>
            <person name="Smith C.D."/>
            <person name="Smith T.F."/>
            <person name="Spieth J."/>
            <person name="Stage D.E."/>
            <person name="Stark A."/>
            <person name="Stephan W."/>
            <person name="Strausberg R.L."/>
            <person name="Strempel S."/>
            <person name="Sturgill D."/>
            <person name="Sutton G."/>
            <person name="Sutton G.G."/>
            <person name="Tao W."/>
            <person name="Teichmann S."/>
            <person name="Tobari Y.N."/>
            <person name="Tomimura Y."/>
            <person name="Tsolas J.M."/>
            <person name="Valente V.L."/>
            <person name="Venter E."/>
            <person name="Venter J.C."/>
            <person name="Vicario S."/>
            <person name="Vieira F.G."/>
            <person name="Vilella A.J."/>
            <person name="Villasante A."/>
            <person name="Walenz B."/>
            <person name="Wang J."/>
            <person name="Wasserman M."/>
            <person name="Watts T."/>
            <person name="Wilson D."/>
            <person name="Wilson R.K."/>
            <person name="Wing R.A."/>
            <person name="Wolfner M.F."/>
            <person name="Wong A."/>
            <person name="Wong G.K."/>
            <person name="Wu C.I."/>
            <person name="Wu G."/>
            <person name="Yamamoto D."/>
            <person name="Yang H.P."/>
            <person name="Yang S.P."/>
            <person name="Yorke J.A."/>
            <person name="Yoshida K."/>
            <person name="Zdobnov E."/>
            <person name="Zhang P."/>
            <person name="Zhang Y."/>
            <person name="Zimin A.V."/>
            <person name="Baldwin J."/>
            <person name="Abdouelleil A."/>
            <person name="Abdulkadir J."/>
            <person name="Abebe A."/>
            <person name="Abera B."/>
            <person name="Abreu J."/>
            <person name="Acer S.C."/>
            <person name="Aftuck L."/>
            <person name="Alexander A."/>
            <person name="An P."/>
            <person name="Anderson E."/>
            <person name="Anderson S."/>
            <person name="Arachi H."/>
            <person name="Azer M."/>
            <person name="Bachantsang P."/>
            <person name="Barry A."/>
            <person name="Bayul T."/>
            <person name="Berlin A."/>
            <person name="Bessette D."/>
            <person name="Bloom T."/>
            <person name="Blye J."/>
            <person name="Boguslavskiy L."/>
            <person name="Bonnet C."/>
            <person name="Boukhgalter B."/>
            <person name="Bourzgui I."/>
            <person name="Brown A."/>
            <person name="Cahill P."/>
            <person name="Channer S."/>
            <person name="Cheshatsang Y."/>
            <person name="Chuda L."/>
            <person name="Citroen M."/>
            <person name="Collymore A."/>
            <person name="Cooke P."/>
            <person name="Costello M."/>
            <person name="D'Aco K."/>
            <person name="Daza R."/>
            <person name="De Haan G."/>
            <person name="DeGray S."/>
            <person name="DeMaso C."/>
            <person name="Dhargay N."/>
            <person name="Dooley K."/>
            <person name="Dooley E."/>
            <person name="Doricent M."/>
            <person name="Dorje P."/>
            <person name="Dorjee K."/>
            <person name="Dupes A."/>
            <person name="Elong R."/>
            <person name="Falk J."/>
            <person name="Farina A."/>
            <person name="Faro S."/>
            <person name="Ferguson D."/>
            <person name="Fisher S."/>
            <person name="Foley C.D."/>
            <person name="Franke A."/>
            <person name="Friedrich D."/>
            <person name="Gadbois L."/>
            <person name="Gearin G."/>
            <person name="Gearin C.R."/>
            <person name="Giannoukos G."/>
            <person name="Goode T."/>
            <person name="Graham J."/>
            <person name="Grandbois E."/>
            <person name="Grewal S."/>
            <person name="Gyaltsen K."/>
            <person name="Hafez N."/>
            <person name="Hagos B."/>
            <person name="Hall J."/>
            <person name="Henson C."/>
            <person name="Hollinger A."/>
            <person name="Honan T."/>
            <person name="Huard M.D."/>
            <person name="Hughes L."/>
            <person name="Hurhula B."/>
            <person name="Husby M.E."/>
            <person name="Kamat A."/>
            <person name="Kanga B."/>
            <person name="Kashin S."/>
            <person name="Khazanovich D."/>
            <person name="Kisner P."/>
            <person name="Lance K."/>
            <person name="Lara M."/>
            <person name="Lee W."/>
            <person name="Lennon N."/>
            <person name="Letendre F."/>
            <person name="LeVine R."/>
            <person name="Lipovsky A."/>
            <person name="Liu X."/>
            <person name="Liu J."/>
            <person name="Liu S."/>
            <person name="Lokyitsang T."/>
            <person name="Lokyitsang Y."/>
            <person name="Lubonja R."/>
            <person name="Lui A."/>
            <person name="MacDonald P."/>
            <person name="Magnisalis V."/>
            <person name="Maru K."/>
            <person name="Matthews C."/>
            <person name="McCusker W."/>
            <person name="McDonough S."/>
            <person name="Mehta T."/>
            <person name="Meldrim J."/>
            <person name="Meneus L."/>
            <person name="Mihai O."/>
            <person name="Mihalev A."/>
            <person name="Mihova T."/>
            <person name="Mittelman R."/>
            <person name="Mlenga V."/>
            <person name="Montmayeur A."/>
            <person name="Mulrain L."/>
            <person name="Navidi A."/>
            <person name="Naylor J."/>
            <person name="Negash T."/>
            <person name="Nguyen T."/>
            <person name="Nguyen N."/>
            <person name="Nicol R."/>
            <person name="Norbu C."/>
            <person name="Norbu N."/>
            <person name="Novod N."/>
            <person name="O'Neill B."/>
            <person name="Osman S."/>
            <person name="Markiewicz E."/>
            <person name="Oyono O.L."/>
            <person name="Patti C."/>
            <person name="Phunkhang P."/>
            <person name="Pierre F."/>
            <person name="Priest M."/>
            <person name="Raghuraman S."/>
            <person name="Rege F."/>
            <person name="Reyes R."/>
            <person name="Rise C."/>
            <person name="Rogov P."/>
            <person name="Ross K."/>
            <person name="Ryan E."/>
            <person name="Settipalli S."/>
            <person name="Shea T."/>
            <person name="Sherpa N."/>
            <person name="Shi L."/>
            <person name="Shih D."/>
            <person name="Sparrow T."/>
            <person name="Spaulding J."/>
            <person name="Stalker J."/>
            <person name="Stange-Thomann N."/>
            <person name="Stavropoulos S."/>
            <person name="Stone C."/>
            <person name="Strader C."/>
            <person name="Tesfaye S."/>
            <person name="Thomson T."/>
            <person name="Thoulutsang Y."/>
            <person name="Thoulutsang D."/>
            <person name="Topham K."/>
            <person name="Topping I."/>
            <person name="Tsamla T."/>
            <person name="Vassiliev H."/>
            <person name="Vo A."/>
            <person name="Wangchuk T."/>
            <person name="Wangdi T."/>
            <person name="Weiand M."/>
            <person name="Wilkinson J."/>
            <person name="Wilson A."/>
            <person name="Yadav S."/>
            <person name="Young G."/>
            <person name="Yu Q."/>
            <person name="Zembek L."/>
            <person name="Zhong D."/>
            <person name="Zimmer A."/>
            <person name="Zwirko Z."/>
            <person name="Jaffe D.B."/>
            <person name="Alvarez P."/>
            <person name="Brockman W."/>
            <person name="Butler J."/>
            <person name="Chin C."/>
            <person name="Gnerre S."/>
            <person name="Grabherr M."/>
            <person name="Kleber M."/>
            <person name="Mauceli E."/>
            <person name="MacCallum I."/>
        </authorList>
    </citation>
    <scope>NUCLEOTIDE SEQUENCE [LARGE SCALE GENOMIC DNA]</scope>
    <source>
        <strain evidence="14">Tai18E2 / Tucson 14021-0261.01</strain>
    </source>
</reference>
<sequence length="633" mass="73169">MNVDQRLIVRLLLAILLTSLITTTLMGKQIHRRIVESVVNKFGQKDSFFEAELSKTAVPARQHLKREISAKNANSPPILTLNQTELEILKTQRHKSFRLPKQEAVKEWQDALSFQKENSRTGLGELSHMKENKEHHSFYDQLSDRISLNRSLPDTRPISCQKRQYLENLPNVTVIMAFHDEQLSVLLRSMTSIINRSPVELLKQIVLVDDDSNLPELEQQLDDFVAYNFPSIIQIIRLSERRGLINARMEAIKVSSGQVLVFLDSHIEVNANWLPPLLEPIAMNQHIVTGPIMDAISHKTFAYTKQDPLTRSGFNWWLEIERLPLLPEDKSPDSTPYRTPVLSGALAIDRNYFLSLGGFDEQLDIWDAGKIEMSFKVWMCGGMMLYVPCSRVGLISRAAMQSMNSPRKFHFPARNYKRVAEVWMDNYKKYVFDKKPRLYKMTITGPLSHRKTLRKVLKCKTFHWYLTKVAPDFLKRYLALDSPAGFSGVIESVAFPGFCVDSQDRRHTKPVVLARCTGHKSKPGEHQNWSLTQDHEIRLTNSKDDCLEAQGRRSKSVWVFHCHKNGGNQYWLYNRRHRWLQQGQMWVWCLEAHLPSGHKVGKVLANKICNRNQLEQQWKVGPNAPYDPQREPN</sequence>
<keyword evidence="10" id="KW-0325">Glycoprotein</keyword>
<accession>B4NXX3</accession>
<evidence type="ECO:0000313" key="13">
    <source>
        <dbReference type="EMBL" id="EDW87544.1"/>
    </source>
</evidence>
<dbReference type="AlphaFoldDB" id="B4NXX3"/>
<keyword evidence="11" id="KW-0808">Transferase</keyword>
<dbReference type="EC" id="2.4.1.-" evidence="11"/>
<evidence type="ECO:0000259" key="12">
    <source>
        <dbReference type="SMART" id="SM00458"/>
    </source>
</evidence>
<evidence type="ECO:0000256" key="2">
    <source>
        <dbReference type="ARBA" id="ARBA00005680"/>
    </source>
</evidence>
<evidence type="ECO:0000256" key="1">
    <source>
        <dbReference type="ARBA" id="ARBA00004323"/>
    </source>
</evidence>
<evidence type="ECO:0000256" key="3">
    <source>
        <dbReference type="ARBA" id="ARBA00022692"/>
    </source>
</evidence>
<evidence type="ECO:0000256" key="9">
    <source>
        <dbReference type="ARBA" id="ARBA00023157"/>
    </source>
</evidence>
<dbReference type="OrthoDB" id="7841942at2759"/>
<evidence type="ECO:0000256" key="11">
    <source>
        <dbReference type="RuleBase" id="RU361242"/>
    </source>
</evidence>
<dbReference type="SMART" id="SM00458">
    <property type="entry name" value="RICIN"/>
    <property type="match status" value="1"/>
</dbReference>
<dbReference type="GO" id="GO:0006493">
    <property type="term" value="P:protein O-linked glycosylation"/>
    <property type="evidence" value="ECO:0007669"/>
    <property type="project" value="TreeGrafter"/>
</dbReference>
<dbReference type="SUPFAM" id="SSF53448">
    <property type="entry name" value="Nucleotide-diphospho-sugar transferases"/>
    <property type="match status" value="1"/>
</dbReference>
<dbReference type="Proteomes" id="UP000002282">
    <property type="component" value="Chromosome 2L"/>
</dbReference>
<comment type="similarity">
    <text evidence="2 11">Belongs to the glycosyltransferase 2 family. GalNAc-T subfamily.</text>
</comment>
<keyword evidence="14" id="KW-1185">Reference proteome</keyword>
<evidence type="ECO:0000256" key="6">
    <source>
        <dbReference type="ARBA" id="ARBA00022989"/>
    </source>
</evidence>
<dbReference type="OMA" id="IMVFHNT"/>
<keyword evidence="9 11" id="KW-1015">Disulfide bond</keyword>
<evidence type="ECO:0000256" key="8">
    <source>
        <dbReference type="ARBA" id="ARBA00023136"/>
    </source>
</evidence>
<reference evidence="13 14" key="2">
    <citation type="journal article" date="2007" name="PLoS Biol.">
        <title>Principles of genome evolution in the Drosophila melanogaster species group.</title>
        <authorList>
            <person name="Ranz J.M."/>
            <person name="Maurin D."/>
            <person name="Chan Y.S."/>
            <person name="von Grotthuss M."/>
            <person name="Hillier L.W."/>
            <person name="Roote J."/>
            <person name="Ashburner M."/>
            <person name="Bergman C.M."/>
        </authorList>
    </citation>
    <scope>NUCLEOTIDE SEQUENCE [LARGE SCALE GENOMIC DNA]</scope>
    <source>
        <strain evidence="14">Tai18E2 / Tucson 14021-0261.01</strain>
    </source>
</reference>
<evidence type="ECO:0000256" key="4">
    <source>
        <dbReference type="ARBA" id="ARBA00022734"/>
    </source>
</evidence>
<dbReference type="CDD" id="cd23461">
    <property type="entry name" value="beta-trefoil_Ricin_Pgant8-like"/>
    <property type="match status" value="1"/>
</dbReference>
<keyword evidence="11" id="KW-0464">Manganese</keyword>
<dbReference type="Gene3D" id="3.90.550.10">
    <property type="entry name" value="Spore Coat Polysaccharide Biosynthesis Protein SpsA, Chain A"/>
    <property type="match status" value="1"/>
</dbReference>
<dbReference type="Pfam" id="PF00652">
    <property type="entry name" value="Ricin_B_lectin"/>
    <property type="match status" value="1"/>
</dbReference>
<comment type="pathway">
    <text evidence="11">Protein modification; protein glycosylation.</text>
</comment>
<dbReference type="KEGG" id="dya:Dyak_GE18237"/>
<dbReference type="GO" id="GO:0004653">
    <property type="term" value="F:polypeptide N-acetylgalactosaminyltransferase activity"/>
    <property type="evidence" value="ECO:0007669"/>
    <property type="project" value="TreeGrafter"/>
</dbReference>
<keyword evidence="11" id="KW-0328">Glycosyltransferase</keyword>
<dbReference type="GO" id="GO:0030246">
    <property type="term" value="F:carbohydrate binding"/>
    <property type="evidence" value="ECO:0007669"/>
    <property type="project" value="UniProtKB-KW"/>
</dbReference>
<dbReference type="Gene3D" id="2.80.10.50">
    <property type="match status" value="1"/>
</dbReference>
<protein>
    <recommendedName>
        <fullName evidence="11">Polypeptide N-acetylgalactosaminyltransferase</fullName>
        <ecNumber evidence="11">2.4.1.-</ecNumber>
    </recommendedName>
    <alternativeName>
        <fullName evidence="11">Protein-UDP acetylgalactosaminyltransferase</fullName>
    </alternativeName>
</protein>
<dbReference type="HOGENOM" id="CLU_013477_0_1_1"/>
<feature type="domain" description="Ricin B lectin" evidence="12">
    <location>
        <begin position="486"/>
        <end position="621"/>
    </location>
</feature>
<dbReference type="SMR" id="B4NXX3"/>
<keyword evidence="3" id="KW-0812">Transmembrane</keyword>
<dbReference type="EMBL" id="CM000157">
    <property type="protein sequence ID" value="EDW87544.1"/>
    <property type="molecule type" value="Genomic_DNA"/>
</dbReference>
<organism evidence="13 14">
    <name type="scientific">Drosophila yakuba</name>
    <name type="common">Fruit fly</name>
    <dbReference type="NCBI Taxonomy" id="7245"/>
    <lineage>
        <taxon>Eukaryota</taxon>
        <taxon>Metazoa</taxon>
        <taxon>Ecdysozoa</taxon>
        <taxon>Arthropoda</taxon>
        <taxon>Hexapoda</taxon>
        <taxon>Insecta</taxon>
        <taxon>Pterygota</taxon>
        <taxon>Neoptera</taxon>
        <taxon>Endopterygota</taxon>
        <taxon>Diptera</taxon>
        <taxon>Brachycera</taxon>
        <taxon>Muscomorpha</taxon>
        <taxon>Ephydroidea</taxon>
        <taxon>Drosophilidae</taxon>
        <taxon>Drosophila</taxon>
        <taxon>Sophophora</taxon>
    </lineage>
</organism>
<keyword evidence="5" id="KW-0735">Signal-anchor</keyword>
<dbReference type="PROSITE" id="PS50231">
    <property type="entry name" value="RICIN_B_LECTIN"/>
    <property type="match status" value="1"/>
</dbReference>
<dbReference type="SUPFAM" id="SSF50370">
    <property type="entry name" value="Ricin B-like lectins"/>
    <property type="match status" value="1"/>
</dbReference>
<dbReference type="PhylomeDB" id="B4NXX3"/>
<dbReference type="PANTHER" id="PTHR11675">
    <property type="entry name" value="N-ACETYLGALACTOSAMINYLTRANSFERASE"/>
    <property type="match status" value="1"/>
</dbReference>
<dbReference type="PANTHER" id="PTHR11675:SF134">
    <property type="entry name" value="N-ACETYLGALACTOSAMINYLTRANSFERASE 4-RELATED"/>
    <property type="match status" value="1"/>
</dbReference>
<dbReference type="InterPro" id="IPR029044">
    <property type="entry name" value="Nucleotide-diphossugar_trans"/>
</dbReference>
<dbReference type="GO" id="GO:0000139">
    <property type="term" value="C:Golgi membrane"/>
    <property type="evidence" value="ECO:0007669"/>
    <property type="project" value="UniProtKB-SubCell"/>
</dbReference>
<evidence type="ECO:0000256" key="7">
    <source>
        <dbReference type="ARBA" id="ARBA00023034"/>
    </source>
</evidence>
<evidence type="ECO:0000256" key="5">
    <source>
        <dbReference type="ARBA" id="ARBA00022968"/>
    </source>
</evidence>
<keyword evidence="7 11" id="KW-0333">Golgi apparatus</keyword>